<evidence type="ECO:0000259" key="2">
    <source>
        <dbReference type="PROSITE" id="PS50011"/>
    </source>
</evidence>
<dbReference type="InterPro" id="IPR000719">
    <property type="entry name" value="Prot_kinase_dom"/>
</dbReference>
<name>A0A015KYJ2_RHIIW</name>
<feature type="domain" description="Protein kinase" evidence="2">
    <location>
        <begin position="34"/>
        <end position="267"/>
    </location>
</feature>
<evidence type="ECO:0000313" key="4">
    <source>
        <dbReference type="Proteomes" id="UP000022910"/>
    </source>
</evidence>
<dbReference type="PROSITE" id="PS00107">
    <property type="entry name" value="PROTEIN_KINASE_ATP"/>
    <property type="match status" value="1"/>
</dbReference>
<sequence>MSNNSEHEVINNSNEWIEKSIVKKRIKYYDHKHFNNIQEIGFGNFGNVYRTNLNSSHSFLALKSFINFDITAKDIVNEERKLYREVDFHENIIHFYGITTEIQCDNSKKYFLMMGYADSGTLRNYLSERFENLTWNDKLNLAFQLADAISYLHDKEIMHHDLHSNNILVHRNIIKLADFGLSKRNEMVAYVDPQIFIINSNKKCDIYSTGILLWEISSGQPPFCKELHDVNPSTPEDYLILYLDCWNNDPDDRPTINQVAATLNAIILKENIQVSSRQQNIIKFHENIINNSLHEEMFQIIQNFSKVNIKEIKPSISSNLIINDFEIIITEIIFLLENIEVVRKKHEVINYLNDQYLTSQEIYNWLLNNQDNSNSIFLLGVFNHFGIEINVDKQNAFEFYQKAANTGHASGITSLGYCYHYGFGTSIDYQKALELYQKTTSLGNSWGIYNLGVCYNNGIGTITDNQKAFKLFQESANLGNVLGISYLGYCYDYGIGTSIDEQKAFELYQKAANSGNIFGTSRLGYYYENGIETSINEQKAFELHQKAANLGNCFSQNNLAYMYEIGKGVEKDITLAIYWYNECAEQGNLDAQIKLIDLIN</sequence>
<organism evidence="3 4">
    <name type="scientific">Rhizophagus irregularis (strain DAOM 197198w)</name>
    <name type="common">Glomus intraradices</name>
    <dbReference type="NCBI Taxonomy" id="1432141"/>
    <lineage>
        <taxon>Eukaryota</taxon>
        <taxon>Fungi</taxon>
        <taxon>Fungi incertae sedis</taxon>
        <taxon>Mucoromycota</taxon>
        <taxon>Glomeromycotina</taxon>
        <taxon>Glomeromycetes</taxon>
        <taxon>Glomerales</taxon>
        <taxon>Glomeraceae</taxon>
        <taxon>Rhizophagus</taxon>
    </lineage>
</organism>
<dbReference type="Pfam" id="PF08238">
    <property type="entry name" value="Sel1"/>
    <property type="match status" value="6"/>
</dbReference>
<dbReference type="InterPro" id="IPR011009">
    <property type="entry name" value="Kinase-like_dom_sf"/>
</dbReference>
<dbReference type="PROSITE" id="PS50011">
    <property type="entry name" value="PROTEIN_KINASE_DOM"/>
    <property type="match status" value="1"/>
</dbReference>
<proteinExistence type="predicted"/>
<dbReference type="InterPro" id="IPR006597">
    <property type="entry name" value="Sel1-like"/>
</dbReference>
<dbReference type="SUPFAM" id="SSF81901">
    <property type="entry name" value="HCP-like"/>
    <property type="match status" value="2"/>
</dbReference>
<dbReference type="Gene3D" id="1.25.40.10">
    <property type="entry name" value="Tetratricopeptide repeat domain"/>
    <property type="match status" value="1"/>
</dbReference>
<dbReference type="Proteomes" id="UP000022910">
    <property type="component" value="Unassembled WGS sequence"/>
</dbReference>
<dbReference type="InterPro" id="IPR052945">
    <property type="entry name" value="Mitotic_Regulator"/>
</dbReference>
<accession>A0A015KYJ2</accession>
<reference evidence="3 4" key="1">
    <citation type="submission" date="2014-02" db="EMBL/GenBank/DDBJ databases">
        <title>Single nucleus genome sequencing reveals high similarity among nuclei of an endomycorrhizal fungus.</title>
        <authorList>
            <person name="Lin K."/>
            <person name="Geurts R."/>
            <person name="Zhang Z."/>
            <person name="Limpens E."/>
            <person name="Saunders D.G."/>
            <person name="Mu D."/>
            <person name="Pang E."/>
            <person name="Cao H."/>
            <person name="Cha H."/>
            <person name="Lin T."/>
            <person name="Zhou Q."/>
            <person name="Shang Y."/>
            <person name="Li Y."/>
            <person name="Ivanov S."/>
            <person name="Sharma T."/>
            <person name="Velzen R.V."/>
            <person name="Ruijter N.D."/>
            <person name="Aanen D.K."/>
            <person name="Win J."/>
            <person name="Kamoun S."/>
            <person name="Bisseling T."/>
            <person name="Huang S."/>
        </authorList>
    </citation>
    <scope>NUCLEOTIDE SEQUENCE [LARGE SCALE GENOMIC DNA]</scope>
    <source>
        <strain evidence="4">DAOM197198w</strain>
    </source>
</reference>
<keyword evidence="1" id="KW-0067">ATP-binding</keyword>
<dbReference type="PANTHER" id="PTHR43628">
    <property type="entry name" value="ACTIVATOR OF C KINASE PROTEIN 1-RELATED"/>
    <property type="match status" value="1"/>
</dbReference>
<keyword evidence="1" id="KW-0547">Nucleotide-binding</keyword>
<dbReference type="EMBL" id="JEMT01015176">
    <property type="protein sequence ID" value="EXX72644.1"/>
    <property type="molecule type" value="Genomic_DNA"/>
</dbReference>
<dbReference type="InterPro" id="IPR011990">
    <property type="entry name" value="TPR-like_helical_dom_sf"/>
</dbReference>
<dbReference type="GO" id="GO:0005524">
    <property type="term" value="F:ATP binding"/>
    <property type="evidence" value="ECO:0007669"/>
    <property type="project" value="UniProtKB-UniRule"/>
</dbReference>
<keyword evidence="4" id="KW-1185">Reference proteome</keyword>
<evidence type="ECO:0000313" key="3">
    <source>
        <dbReference type="EMBL" id="EXX72644.1"/>
    </source>
</evidence>
<dbReference type="AlphaFoldDB" id="A0A015KYJ2"/>
<dbReference type="Pfam" id="PF00069">
    <property type="entry name" value="Pkinase"/>
    <property type="match status" value="1"/>
</dbReference>
<dbReference type="InterPro" id="IPR017441">
    <property type="entry name" value="Protein_kinase_ATP_BS"/>
</dbReference>
<feature type="binding site" evidence="1">
    <location>
        <position position="63"/>
    </location>
    <ligand>
        <name>ATP</name>
        <dbReference type="ChEBI" id="CHEBI:30616"/>
    </ligand>
</feature>
<protein>
    <submittedName>
        <fullName evidence="3">Tpk3p</fullName>
    </submittedName>
</protein>
<dbReference type="SMART" id="SM00671">
    <property type="entry name" value="SEL1"/>
    <property type="match status" value="6"/>
</dbReference>
<dbReference type="SUPFAM" id="SSF56112">
    <property type="entry name" value="Protein kinase-like (PK-like)"/>
    <property type="match status" value="1"/>
</dbReference>
<dbReference type="GO" id="GO:0004672">
    <property type="term" value="F:protein kinase activity"/>
    <property type="evidence" value="ECO:0007669"/>
    <property type="project" value="InterPro"/>
</dbReference>
<dbReference type="HOGENOM" id="CLU_000288_7_12_1"/>
<dbReference type="Gene3D" id="1.10.510.10">
    <property type="entry name" value="Transferase(Phosphotransferase) domain 1"/>
    <property type="match status" value="1"/>
</dbReference>
<evidence type="ECO:0000256" key="1">
    <source>
        <dbReference type="PROSITE-ProRule" id="PRU10141"/>
    </source>
</evidence>
<comment type="caution">
    <text evidence="3">The sequence shown here is derived from an EMBL/GenBank/DDBJ whole genome shotgun (WGS) entry which is preliminary data.</text>
</comment>
<gene>
    <name evidence="3" type="ORF">RirG_067460</name>
</gene>
<dbReference type="PANTHER" id="PTHR43628:SF1">
    <property type="entry name" value="CHITIN SYNTHASE REGULATORY FACTOR 2-RELATED"/>
    <property type="match status" value="1"/>
</dbReference>